<dbReference type="PROSITE" id="PS50237">
    <property type="entry name" value="HECT"/>
    <property type="match status" value="1"/>
</dbReference>
<dbReference type="SUPFAM" id="SSF56204">
    <property type="entry name" value="Hect, E3 ligase catalytic domain"/>
    <property type="match status" value="1"/>
</dbReference>
<reference evidence="9" key="1">
    <citation type="submission" date="2021-01" db="EMBL/GenBank/DDBJ databases">
        <authorList>
            <person name="Corre E."/>
            <person name="Pelletier E."/>
            <person name="Niang G."/>
            <person name="Scheremetjew M."/>
            <person name="Finn R."/>
            <person name="Kale V."/>
            <person name="Holt S."/>
            <person name="Cochrane G."/>
            <person name="Meng A."/>
            <person name="Brown T."/>
            <person name="Cohen L."/>
        </authorList>
    </citation>
    <scope>NUCLEOTIDE SEQUENCE</scope>
    <source>
        <strain evidence="9">DIVA3 518/3/11/1/6</strain>
    </source>
</reference>
<proteinExistence type="predicted"/>
<dbReference type="EMBL" id="HBKP01010616">
    <property type="protein sequence ID" value="CAE2216750.1"/>
    <property type="molecule type" value="Transcribed_RNA"/>
</dbReference>
<evidence type="ECO:0000256" key="5">
    <source>
        <dbReference type="ARBA" id="ARBA00022679"/>
    </source>
</evidence>
<dbReference type="EC" id="2.3.2.26" evidence="3"/>
<dbReference type="CDD" id="cd00078">
    <property type="entry name" value="HECTc"/>
    <property type="match status" value="1"/>
</dbReference>
<dbReference type="AlphaFoldDB" id="A0A7S4I2I9"/>
<keyword evidence="6 7" id="KW-0833">Ubl conjugation pathway</keyword>
<dbReference type="Gene3D" id="3.90.1750.10">
    <property type="entry name" value="Hect, E3 ligase catalytic domains"/>
    <property type="match status" value="1"/>
</dbReference>
<dbReference type="InterPro" id="IPR032353">
    <property type="entry name" value="AZUL"/>
</dbReference>
<keyword evidence="4" id="KW-0963">Cytoplasm</keyword>
<dbReference type="Gene3D" id="6.10.130.10">
    <property type="entry name" value="Ubiquitin-protein ligase E3A, N-terminal zinc-binding domain (AZUL)"/>
    <property type="match status" value="1"/>
</dbReference>
<feature type="domain" description="HECT" evidence="8">
    <location>
        <begin position="399"/>
        <end position="725"/>
    </location>
</feature>
<dbReference type="FunFam" id="3.30.2160.10:FF:000004">
    <property type="entry name" value="probable E3 ubiquitin-protein ligase HERC4 isoform X1"/>
    <property type="match status" value="1"/>
</dbReference>
<evidence type="ECO:0000256" key="1">
    <source>
        <dbReference type="ARBA" id="ARBA00000885"/>
    </source>
</evidence>
<dbReference type="GO" id="GO:0005737">
    <property type="term" value="C:cytoplasm"/>
    <property type="evidence" value="ECO:0007669"/>
    <property type="project" value="UniProtKB-SubCell"/>
</dbReference>
<dbReference type="FunFam" id="3.30.2410.10:FF:000003">
    <property type="entry name" value="probable E3 ubiquitin-protein ligase HERC4 isoform X1"/>
    <property type="match status" value="1"/>
</dbReference>
<dbReference type="GO" id="GO:0061630">
    <property type="term" value="F:ubiquitin protein ligase activity"/>
    <property type="evidence" value="ECO:0007669"/>
    <property type="project" value="UniProtKB-EC"/>
</dbReference>
<evidence type="ECO:0000256" key="3">
    <source>
        <dbReference type="ARBA" id="ARBA00012485"/>
    </source>
</evidence>
<dbReference type="Pfam" id="PF00632">
    <property type="entry name" value="HECT"/>
    <property type="match status" value="1"/>
</dbReference>
<protein>
    <recommendedName>
        <fullName evidence="3">HECT-type E3 ubiquitin transferase</fullName>
        <ecNumber evidence="3">2.3.2.26</ecNumber>
    </recommendedName>
</protein>
<dbReference type="GO" id="GO:0000209">
    <property type="term" value="P:protein polyubiquitination"/>
    <property type="evidence" value="ECO:0007669"/>
    <property type="project" value="InterPro"/>
</dbReference>
<evidence type="ECO:0000256" key="6">
    <source>
        <dbReference type="ARBA" id="ARBA00022786"/>
    </source>
</evidence>
<feature type="active site" description="Glycyl thioester intermediate" evidence="7">
    <location>
        <position position="693"/>
    </location>
</feature>
<dbReference type="InterPro" id="IPR044611">
    <property type="entry name" value="E3A/B/C-like"/>
</dbReference>
<organism evidence="9">
    <name type="scientific">Vannella robusta</name>
    <dbReference type="NCBI Taxonomy" id="1487602"/>
    <lineage>
        <taxon>Eukaryota</taxon>
        <taxon>Amoebozoa</taxon>
        <taxon>Discosea</taxon>
        <taxon>Flabellinia</taxon>
        <taxon>Vannellidae</taxon>
        <taxon>Vannella</taxon>
    </lineage>
</organism>
<sequence>MIENIIISLPRVRGMADVKEKLRATIRQVYAQVTNGCGRPVCTNPNCASNPEMGSVGTQQEAQRLSIELGSKILSNHQEAIKLCEKAPPFFTLASIQQIMEKAAKENDYVPVRRFIGEVFAHNESLNQSFLHEGLMGVACTEQSGVNYKDAEEGLGLLGSSEVSDLYYNTVSRALTNLKQDLRYSKSSFESPVNLRQFIVLLQDPSLFDPFRCKLFFVPFTSCIAALPEQGLKILKSWMKDLGLEKLKFFLTTVQSMLSMRALQEDLVPILHKDEDTHGAAEFLHILYDINKELNEPISYLEFYNDVINERLLDIDELAENFIIWQKNLDRGGNQFTLCSYIFMLDPYTKSRVLLFDSKVQQFEHRQGFLNRGYFVLRVEREHLIGSALAQMELHLIHDPSVFKRQLKVKFEGEEGIDEGGLQKEFFQLIIKELFDEKFGMFTWNKESNRYWISHTSEDTKEFLLIGLILGLAIYNGVILDIHFPKVLYKKLMGISVGFDDVKEVEPTVWKNLNELHEYSGDDMEEVFGLNFQVMYDYYGHSNCYNLIENGDSVLVNQSNKEKYIELYTKWILEVSVEKQFEAFLKGFKYVCTGLFFEIFRVEEVELLICGDPELDFKDLENVTHYDGGFDVDHEVIKNFWEVIHSLNEEEQKKFLFFTTGSDRAPIGGLKNLRFIITKHGDDSDRLPGAHTCFNVLLLPPYATKEKLREKLLLATENATGFGML</sequence>
<dbReference type="SMART" id="SM00119">
    <property type="entry name" value="HECTc"/>
    <property type="match status" value="1"/>
</dbReference>
<evidence type="ECO:0000256" key="4">
    <source>
        <dbReference type="ARBA" id="ARBA00022490"/>
    </source>
</evidence>
<dbReference type="PANTHER" id="PTHR45700">
    <property type="entry name" value="UBIQUITIN-PROTEIN LIGASE E3C"/>
    <property type="match status" value="1"/>
</dbReference>
<accession>A0A7S4I2I9</accession>
<keyword evidence="5" id="KW-0808">Transferase</keyword>
<comment type="catalytic activity">
    <reaction evidence="1">
        <text>S-ubiquitinyl-[E2 ubiquitin-conjugating enzyme]-L-cysteine + [acceptor protein]-L-lysine = [E2 ubiquitin-conjugating enzyme]-L-cysteine + N(6)-ubiquitinyl-[acceptor protein]-L-lysine.</text>
        <dbReference type="EC" id="2.3.2.26"/>
    </reaction>
</comment>
<evidence type="ECO:0000256" key="7">
    <source>
        <dbReference type="PROSITE-ProRule" id="PRU00104"/>
    </source>
</evidence>
<gene>
    <name evidence="9" type="ORF">VSP0166_LOCUS7482</name>
</gene>
<dbReference type="Gene3D" id="3.30.2410.10">
    <property type="entry name" value="Hect, E3 ligase catalytic domain"/>
    <property type="match status" value="1"/>
</dbReference>
<evidence type="ECO:0000256" key="2">
    <source>
        <dbReference type="ARBA" id="ARBA00004496"/>
    </source>
</evidence>
<evidence type="ECO:0000313" key="9">
    <source>
        <dbReference type="EMBL" id="CAE2216750.1"/>
    </source>
</evidence>
<dbReference type="InterPro" id="IPR035983">
    <property type="entry name" value="Hect_E3_ubiquitin_ligase"/>
</dbReference>
<dbReference type="PANTHER" id="PTHR45700:SF8">
    <property type="entry name" value="HECT-TYPE E3 UBIQUITIN TRANSFERASE"/>
    <property type="match status" value="1"/>
</dbReference>
<dbReference type="InterPro" id="IPR042556">
    <property type="entry name" value="AZUL_sf"/>
</dbReference>
<dbReference type="Gene3D" id="3.30.2160.10">
    <property type="entry name" value="Hect, E3 ligase catalytic domain"/>
    <property type="match status" value="1"/>
</dbReference>
<name>A0A7S4I2I9_9EUKA</name>
<dbReference type="InterPro" id="IPR000569">
    <property type="entry name" value="HECT_dom"/>
</dbReference>
<comment type="subcellular location">
    <subcellularLocation>
        <location evidence="2">Cytoplasm</location>
    </subcellularLocation>
</comment>
<evidence type="ECO:0000259" key="8">
    <source>
        <dbReference type="PROSITE" id="PS50237"/>
    </source>
</evidence>
<dbReference type="Pfam" id="PF16558">
    <property type="entry name" value="AZUL"/>
    <property type="match status" value="1"/>
</dbReference>